<dbReference type="Proteomes" id="UP000297149">
    <property type="component" value="Chromosome"/>
</dbReference>
<sequence>MDISFRHIILSCIACTTVLGAMAITPAEVSKAVSLARESPKNRTLNRNAGDALKDAGQFKDAISYYLKADNSGNLGAAECYFYLYEYDKADEYLDKYLEKRSKAEESRDNKFSYGDGSETADWTDDLRKRIDLGRSMLDRVEKIEIVDSINVPAESFYKFFKLAKSAGSFGDEMEIEKVVKAETLKQSGIVSLWSPVFTTETGDDMIWYGSAENGNSKMFESSRLTDGSWDKPVALFDYAGIFGDNNGSWVSYPFLMSDGVTLYFAADGDNSLGELDIFISRRDNDGFLQPSNIGMPYNSPYNDYLYAIDEENKLGWWATDRNQLKDSVTIYTFIPQELRVNYPTDTPNLTDYAMVKSIAMTQDDNTDYDDIRARIASISKDKGDNGSTNFVFGLPGGRIITSMNQLSNNRAAMAMKEYLSAKDSYEKMKADLVKLRQAYARRDKSAGNRILSLEKDLEVKKAEMLRLKNRVVKLEQK</sequence>
<dbReference type="SUPFAM" id="SSF48452">
    <property type="entry name" value="TPR-like"/>
    <property type="match status" value="1"/>
</dbReference>
<protein>
    <recommendedName>
        <fullName evidence="5">Tetratricopeptide repeat protein</fullName>
    </recommendedName>
</protein>
<accession>A0A4P7W515</accession>
<feature type="chain" id="PRO_5020670241" description="Tetratricopeptide repeat protein" evidence="2">
    <location>
        <begin position="24"/>
        <end position="478"/>
    </location>
</feature>
<evidence type="ECO:0000313" key="3">
    <source>
        <dbReference type="EMBL" id="QCD43134.1"/>
    </source>
</evidence>
<keyword evidence="2" id="KW-0732">Signal</keyword>
<dbReference type="AlphaFoldDB" id="A0A4P7W515"/>
<evidence type="ECO:0000256" key="2">
    <source>
        <dbReference type="SAM" id="SignalP"/>
    </source>
</evidence>
<dbReference type="InterPro" id="IPR011990">
    <property type="entry name" value="TPR-like_helical_dom_sf"/>
</dbReference>
<dbReference type="KEGG" id="ddb:E7747_13125"/>
<feature type="coiled-coil region" evidence="1">
    <location>
        <begin position="451"/>
        <end position="478"/>
    </location>
</feature>
<evidence type="ECO:0000313" key="4">
    <source>
        <dbReference type="Proteomes" id="UP000297149"/>
    </source>
</evidence>
<evidence type="ECO:0000256" key="1">
    <source>
        <dbReference type="SAM" id="Coils"/>
    </source>
</evidence>
<feature type="signal peptide" evidence="2">
    <location>
        <begin position="1"/>
        <end position="23"/>
    </location>
</feature>
<dbReference type="RefSeq" id="WP_136416442.1">
    <property type="nucleotide sequence ID" value="NZ_CAXHQF010000033.1"/>
</dbReference>
<dbReference type="EMBL" id="CP039396">
    <property type="protein sequence ID" value="QCD43134.1"/>
    <property type="molecule type" value="Genomic_DNA"/>
</dbReference>
<keyword evidence="4" id="KW-1185">Reference proteome</keyword>
<dbReference type="Gene3D" id="1.25.40.10">
    <property type="entry name" value="Tetratricopeptide repeat domain"/>
    <property type="match status" value="1"/>
</dbReference>
<proteinExistence type="predicted"/>
<organism evidence="3 4">
    <name type="scientific">Duncaniella dubosii</name>
    <dbReference type="NCBI Taxonomy" id="2518971"/>
    <lineage>
        <taxon>Bacteria</taxon>
        <taxon>Pseudomonadati</taxon>
        <taxon>Bacteroidota</taxon>
        <taxon>Bacteroidia</taxon>
        <taxon>Bacteroidales</taxon>
        <taxon>Muribaculaceae</taxon>
        <taxon>Duncaniella</taxon>
    </lineage>
</organism>
<reference evidence="4" key="1">
    <citation type="submission" date="2019-02" db="EMBL/GenBank/DDBJ databases">
        <title>Isolation and identification of novel species under the genus Muribaculum.</title>
        <authorList>
            <person name="Miyake S."/>
            <person name="Ding Y."/>
            <person name="Low A."/>
            <person name="Soh M."/>
            <person name="Seedorf H."/>
        </authorList>
    </citation>
    <scope>NUCLEOTIDE SEQUENCE [LARGE SCALE GENOMIC DNA]</scope>
    <source>
        <strain evidence="4">H5</strain>
    </source>
</reference>
<gene>
    <name evidence="3" type="ORF">E7747_13125</name>
</gene>
<name>A0A4P7W515_9BACT</name>
<keyword evidence="1" id="KW-0175">Coiled coil</keyword>
<evidence type="ECO:0008006" key="5">
    <source>
        <dbReference type="Google" id="ProtNLM"/>
    </source>
</evidence>